<evidence type="ECO:0000313" key="1">
    <source>
        <dbReference type="EMBL" id="OHV42855.1"/>
    </source>
</evidence>
<protein>
    <submittedName>
        <fullName evidence="1">Uncharacterized protein</fullName>
    </submittedName>
</protein>
<dbReference type="AlphaFoldDB" id="A0A1S1RBK9"/>
<name>A0A1S1RBK9_9ACTN</name>
<organism evidence="1 2">
    <name type="scientific">Parafrankia soli</name>
    <dbReference type="NCBI Taxonomy" id="2599596"/>
    <lineage>
        <taxon>Bacteria</taxon>
        <taxon>Bacillati</taxon>
        <taxon>Actinomycetota</taxon>
        <taxon>Actinomycetes</taxon>
        <taxon>Frankiales</taxon>
        <taxon>Frankiaceae</taxon>
        <taxon>Parafrankia</taxon>
    </lineage>
</organism>
<proteinExistence type="predicted"/>
<reference evidence="2" key="1">
    <citation type="submission" date="2016-07" db="EMBL/GenBank/DDBJ databases">
        <title>Frankia sp. NRRL B-16219 Genome sequencing.</title>
        <authorList>
            <person name="Ghodhbane-Gtari F."/>
            <person name="Swanson E."/>
            <person name="Gueddou A."/>
            <person name="Louati M."/>
            <person name="Nouioui I."/>
            <person name="Hezbri K."/>
            <person name="Abebe-Akele F."/>
            <person name="Simpson S."/>
            <person name="Morris K."/>
            <person name="Thomas K."/>
            <person name="Gtari M."/>
            <person name="Tisa L.S."/>
        </authorList>
    </citation>
    <scope>NUCLEOTIDE SEQUENCE [LARGE SCALE GENOMIC DNA]</scope>
    <source>
        <strain evidence="2">NRRL B-16219</strain>
    </source>
</reference>
<dbReference type="RefSeq" id="WP_071060097.1">
    <property type="nucleotide sequence ID" value="NZ_MAXA01000039.1"/>
</dbReference>
<gene>
    <name evidence="1" type="ORF">BBK14_31630</name>
</gene>
<keyword evidence="2" id="KW-1185">Reference proteome</keyword>
<dbReference type="Proteomes" id="UP000179769">
    <property type="component" value="Unassembled WGS sequence"/>
</dbReference>
<comment type="caution">
    <text evidence="1">The sequence shown here is derived from an EMBL/GenBank/DDBJ whole genome shotgun (WGS) entry which is preliminary data.</text>
</comment>
<evidence type="ECO:0000313" key="2">
    <source>
        <dbReference type="Proteomes" id="UP000179769"/>
    </source>
</evidence>
<dbReference type="EMBL" id="MAXA01000039">
    <property type="protein sequence ID" value="OHV42855.1"/>
    <property type="molecule type" value="Genomic_DNA"/>
</dbReference>
<sequence length="232" mass="24241">MVTTAVRPETGAVIKAGPMVTVAPDRLVQDQQFHDFGAGSGLGGPFLADQLSAFVAHERMGLNLLRTLHARTDNPTLRSRYGELEGETLQAVDTWERLIRGLGGNPQYASPAGRATEGLDNKVVEALLLSGSADPMTFEQAGLQAFLAGANQCVANVALLSAFAEEADDGAARETLTSAAGTLSQAAAGHADWATDMLRKMAVAQAKHPTTHKIGQAAEKAVDAVRNVVTPG</sequence>
<dbReference type="OrthoDB" id="3211572at2"/>
<dbReference type="CDD" id="cd00657">
    <property type="entry name" value="Ferritin_like"/>
    <property type="match status" value="1"/>
</dbReference>
<accession>A0A1S1RBK9</accession>